<organism evidence="1">
    <name type="scientific">marine sediment metagenome</name>
    <dbReference type="NCBI Taxonomy" id="412755"/>
    <lineage>
        <taxon>unclassified sequences</taxon>
        <taxon>metagenomes</taxon>
        <taxon>ecological metagenomes</taxon>
    </lineage>
</organism>
<name>A0A0F9MNC1_9ZZZZ</name>
<reference evidence="1" key="1">
    <citation type="journal article" date="2015" name="Nature">
        <title>Complex archaea that bridge the gap between prokaryotes and eukaryotes.</title>
        <authorList>
            <person name="Spang A."/>
            <person name="Saw J.H."/>
            <person name="Jorgensen S.L."/>
            <person name="Zaremba-Niedzwiedzka K."/>
            <person name="Martijn J."/>
            <person name="Lind A.E."/>
            <person name="van Eijk R."/>
            <person name="Schleper C."/>
            <person name="Guy L."/>
            <person name="Ettema T.J."/>
        </authorList>
    </citation>
    <scope>NUCLEOTIDE SEQUENCE</scope>
</reference>
<comment type="caution">
    <text evidence="1">The sequence shown here is derived from an EMBL/GenBank/DDBJ whole genome shotgun (WGS) entry which is preliminary data.</text>
</comment>
<proteinExistence type="predicted"/>
<protein>
    <submittedName>
        <fullName evidence="1">Uncharacterized protein</fullName>
    </submittedName>
</protein>
<evidence type="ECO:0000313" key="1">
    <source>
        <dbReference type="EMBL" id="KKM70702.1"/>
    </source>
</evidence>
<dbReference type="AlphaFoldDB" id="A0A0F9MNC1"/>
<dbReference type="EMBL" id="LAZR01009767">
    <property type="protein sequence ID" value="KKM70702.1"/>
    <property type="molecule type" value="Genomic_DNA"/>
</dbReference>
<sequence>MKLFDKLGRLLTKTSLDAEITTDGEPRIRISAKSIQKVLEDIRTELKLHRTLIDKKKQGVILIDENGAEFGVSHTLNELHVENTPEGWEIARGNVAGKTPIHILGNNDDTSTSFEDMWEAGGLYVFPAAGGIQMEVRSTGTNEANDTADGTGVQQVMIHYLDGGYVERFEFVEMNGATPVDTVATDILRVQNMHSSRVGSGGVAAETISLEDTTSAVEYTRIRAGINTSLTGVWTVPINKTLYITEWETAAIATNANRTAEFFLRATSSFHGDLLPGIFNVKDISHLTSGQVETFFDLPLKIPSKADVKVTVSSSAAMECACHIEGWYENEK</sequence>
<accession>A0A0F9MNC1</accession>
<gene>
    <name evidence="1" type="ORF">LCGC14_1438080</name>
</gene>